<dbReference type="PANTHER" id="PTHR30032">
    <property type="entry name" value="N-ACETYLMURAMOYL-L-ALANINE AMIDASE-RELATED"/>
    <property type="match status" value="1"/>
</dbReference>
<dbReference type="Gene3D" id="3.40.50.12090">
    <property type="match status" value="1"/>
</dbReference>
<dbReference type="InterPro" id="IPR007253">
    <property type="entry name" value="Cell_wall-bd_2"/>
</dbReference>
<evidence type="ECO:0000256" key="1">
    <source>
        <dbReference type="SAM" id="MobiDB-lite"/>
    </source>
</evidence>
<name>A0AA41XJX5_9MICO</name>
<keyword evidence="2" id="KW-0732">Signal</keyword>
<dbReference type="Pfam" id="PF04122">
    <property type="entry name" value="CW_binding_2"/>
    <property type="match status" value="3"/>
</dbReference>
<comment type="caution">
    <text evidence="3">The sequence shown here is derived from an EMBL/GenBank/DDBJ whole genome shotgun (WGS) entry which is preliminary data.</text>
</comment>
<gene>
    <name evidence="3" type="ORF">N1028_16920</name>
</gene>
<proteinExistence type="predicted"/>
<feature type="region of interest" description="Disordered" evidence="1">
    <location>
        <begin position="188"/>
        <end position="220"/>
    </location>
</feature>
<protein>
    <submittedName>
        <fullName evidence="3">Cell wall-binding repeat-containing protein</fullName>
    </submittedName>
</protein>
<reference evidence="3" key="1">
    <citation type="submission" date="2022-08" db="EMBL/GenBank/DDBJ databases">
        <authorList>
            <person name="Deng Y."/>
            <person name="Han X.-F."/>
            <person name="Zhang Y.-Q."/>
        </authorList>
    </citation>
    <scope>NUCLEOTIDE SEQUENCE</scope>
    <source>
        <strain evidence="3">CPCC 203407</strain>
    </source>
</reference>
<dbReference type="AlphaFoldDB" id="A0AA41XJX5"/>
<dbReference type="RefSeq" id="WP_259530576.1">
    <property type="nucleotide sequence ID" value="NZ_JANLCK010000012.1"/>
</dbReference>
<evidence type="ECO:0000313" key="4">
    <source>
        <dbReference type="Proteomes" id="UP001165587"/>
    </source>
</evidence>
<accession>A0AA41XJX5</accession>
<feature type="compositionally biased region" description="Polar residues" evidence="1">
    <location>
        <begin position="203"/>
        <end position="212"/>
    </location>
</feature>
<organism evidence="3 4">
    <name type="scientific">Herbiconiux oxytropis</name>
    <dbReference type="NCBI Taxonomy" id="2970915"/>
    <lineage>
        <taxon>Bacteria</taxon>
        <taxon>Bacillati</taxon>
        <taxon>Actinomycetota</taxon>
        <taxon>Actinomycetes</taxon>
        <taxon>Micrococcales</taxon>
        <taxon>Microbacteriaceae</taxon>
        <taxon>Herbiconiux</taxon>
    </lineage>
</organism>
<keyword evidence="4" id="KW-1185">Reference proteome</keyword>
<dbReference type="PANTHER" id="PTHR30032:SF8">
    <property type="entry name" value="GERMINATION-SPECIFIC N-ACETYLMURAMOYL-L-ALANINE AMIDASE"/>
    <property type="match status" value="1"/>
</dbReference>
<evidence type="ECO:0000256" key="2">
    <source>
        <dbReference type="SAM" id="SignalP"/>
    </source>
</evidence>
<dbReference type="InterPro" id="IPR051922">
    <property type="entry name" value="Bact_Sporulation_Assoc"/>
</dbReference>
<dbReference type="EMBL" id="JANLCK010000012">
    <property type="protein sequence ID" value="MCS5727578.1"/>
    <property type="molecule type" value="Genomic_DNA"/>
</dbReference>
<feature type="chain" id="PRO_5041325434" evidence="2">
    <location>
        <begin position="29"/>
        <end position="611"/>
    </location>
</feature>
<feature type="signal peptide" evidence="2">
    <location>
        <begin position="1"/>
        <end position="28"/>
    </location>
</feature>
<dbReference type="Proteomes" id="UP001165587">
    <property type="component" value="Unassembled WGS sequence"/>
</dbReference>
<sequence>MRRRMRWSTMATAAAVLLGSLTAVPAMADVDPVVEPSTSMADPAARVTQNPTPMLDSISGAWGSFMEPGIGGFVVADDVVELRVTLPAELSSRFGEPWEFAVRTRDNGQTLSSGQVDASTGRFSAPVPQSLRGFSEVELVVTDYYQSGTSVPVPVTFSAILRVRADQNATSANIALTKATASRYGRSTMYGSSPQNARVAPGSTVTITSKPGTWTRGPDGDWANPAPIRAGLFAPGGSASFGFLPGTASADGSTVTVRIPRASLTPYFPNGETSRPLTMQVDLSPAGSGLPNGTFSVQAYLELVPSIHPAVDRVEGADRYSVAATVAYRAFPDGADTAFVVTGANYPDALSAGPAAVHRDAPLLLTKRDSLPPAAAEVLAHLAVRDVYVVGGPDSVSAEVVAQIEATGATVHRIGGADRYAASRALAADAFTGVGAGSGLVYIATGENFPDALAAGGAAGNAGAPVLLVRGSAPTLDAETEAQLRDLGVTRIKIAGGPASVSTGIEKALAALAPTIRLAGPDRISAAAAINLDAYGKSERAFVVTGYKFPDALAGSAWAGKLGAPLYVSRAECLPAVVSAAFFQQKVKQVTLIGGPASLAPAVSELDLCAG</sequence>
<evidence type="ECO:0000313" key="3">
    <source>
        <dbReference type="EMBL" id="MCS5727578.1"/>
    </source>
</evidence>